<dbReference type="SUPFAM" id="SSF88697">
    <property type="entry name" value="PUA domain-like"/>
    <property type="match status" value="1"/>
</dbReference>
<gene>
    <name evidence="2" type="ORF">Amal_03184</name>
</gene>
<feature type="domain" description="ASCH" evidence="1">
    <location>
        <begin position="14"/>
        <end position="79"/>
    </location>
</feature>
<reference evidence="2 3" key="1">
    <citation type="submission" date="2016-03" db="EMBL/GenBank/DDBJ databases">
        <title>Draft genome sequence of Acetobacter malorum CECT 7742, a strain isolated from strawberry vinegar.</title>
        <authorList>
            <person name="Sainz F."/>
            <person name="Mas A."/>
            <person name="Torija M.J."/>
        </authorList>
    </citation>
    <scope>NUCLEOTIDE SEQUENCE [LARGE SCALE GENOMIC DNA]</scope>
    <source>
        <strain evidence="2 3">CECT 7742</strain>
    </source>
</reference>
<protein>
    <submittedName>
        <fullName evidence="2">ASCH domain protein</fullName>
    </submittedName>
</protein>
<name>A0A177G757_9PROT</name>
<evidence type="ECO:0000313" key="2">
    <source>
        <dbReference type="EMBL" id="OAG75631.1"/>
    </source>
</evidence>
<comment type="caution">
    <text evidence="2">The sequence shown here is derived from an EMBL/GenBank/DDBJ whole genome shotgun (WGS) entry which is preliminary data.</text>
</comment>
<sequence>MIIDGEKCDRGLVIDAPWIDLILDQKKKWEMRTKNTKIRGRIGLIRKGTGKIFGTATLFDCFGPLNSKEFKENSDKHCIPPHMERECFQRGWVFAWCLKDIFVFTTPVSYEHKIGAVTWVKLN</sequence>
<dbReference type="InterPro" id="IPR007374">
    <property type="entry name" value="ASCH_domain"/>
</dbReference>
<evidence type="ECO:0000259" key="1">
    <source>
        <dbReference type="Pfam" id="PF04266"/>
    </source>
</evidence>
<evidence type="ECO:0000313" key="3">
    <source>
        <dbReference type="Proteomes" id="UP000077349"/>
    </source>
</evidence>
<dbReference type="Proteomes" id="UP000077349">
    <property type="component" value="Unassembled WGS sequence"/>
</dbReference>
<organism evidence="2 3">
    <name type="scientific">Acetobacter malorum</name>
    <dbReference type="NCBI Taxonomy" id="178901"/>
    <lineage>
        <taxon>Bacteria</taxon>
        <taxon>Pseudomonadati</taxon>
        <taxon>Pseudomonadota</taxon>
        <taxon>Alphaproteobacteria</taxon>
        <taxon>Acetobacterales</taxon>
        <taxon>Acetobacteraceae</taxon>
        <taxon>Acetobacter</taxon>
    </lineage>
</organism>
<dbReference type="AlphaFoldDB" id="A0A177G757"/>
<proteinExistence type="predicted"/>
<dbReference type="InterPro" id="IPR015947">
    <property type="entry name" value="PUA-like_sf"/>
</dbReference>
<dbReference type="EMBL" id="LVHD01000030">
    <property type="protein sequence ID" value="OAG75631.1"/>
    <property type="molecule type" value="Genomic_DNA"/>
</dbReference>
<dbReference type="PATRIC" id="fig|178901.16.peg.3395"/>
<accession>A0A177G757</accession>
<dbReference type="Pfam" id="PF04266">
    <property type="entry name" value="ASCH"/>
    <property type="match status" value="1"/>
</dbReference>
<dbReference type="Gene3D" id="2.30.130.30">
    <property type="entry name" value="Hypothetical protein"/>
    <property type="match status" value="1"/>
</dbReference>